<name>A0A484F429_9EURY</name>
<sequence length="297" mass="33512">MTRCQSCGKEEPAQAICGVCGKTYCSDHISRQNHNCFVDPKGVNMGQTRVYTKTYGTGAAKETNPPKADYYDRDNFEQRHGYTSTRSPPFWKKILSSPTYVIILICAIMQIIAFLGIFNNTFEFIYQSLILRADWGYIISHPWTLITHMFLHSQTDVFHILFNMIVLYSFGTYLERLIGKKSFVFMYLISGIVAAIGFILIEGNTGIGLVGASGAVYGVLGAVAVLDPNLKVFVYFIPMKIKYMIVIFALISLLFIGGRDGTMIAHAAHLSGLIVGLGFGYYYRNRLRDRIQKQKYY</sequence>
<dbReference type="GO" id="GO:0016020">
    <property type="term" value="C:membrane"/>
    <property type="evidence" value="ECO:0007669"/>
    <property type="project" value="UniProtKB-SubCell"/>
</dbReference>
<dbReference type="Gene3D" id="1.20.1540.10">
    <property type="entry name" value="Rhomboid-like"/>
    <property type="match status" value="1"/>
</dbReference>
<evidence type="ECO:0000256" key="4">
    <source>
        <dbReference type="ARBA" id="ARBA00022723"/>
    </source>
</evidence>
<reference evidence="12 13" key="1">
    <citation type="submission" date="2019-03" db="EMBL/GenBank/DDBJ databases">
        <title>Genomic Encyclopedia of Type Strains, Phase IV (KMG-IV): sequencing the most valuable type-strain genomes for metagenomic binning, comparative biology and taxonomic classification.</title>
        <authorList>
            <person name="Goeker M."/>
        </authorList>
    </citation>
    <scope>NUCLEOTIDE SEQUENCE [LARGE SCALE GENOMIC DNA]</scope>
    <source>
        <strain evidence="12 13">DSM 13328</strain>
    </source>
</reference>
<dbReference type="InterPro" id="IPR035952">
    <property type="entry name" value="Rhomboid-like_sf"/>
</dbReference>
<dbReference type="GO" id="GO:0004252">
    <property type="term" value="F:serine-type endopeptidase activity"/>
    <property type="evidence" value="ECO:0007669"/>
    <property type="project" value="InterPro"/>
</dbReference>
<evidence type="ECO:0000256" key="5">
    <source>
        <dbReference type="ARBA" id="ARBA00022771"/>
    </source>
</evidence>
<dbReference type="OrthoDB" id="26567at2157"/>
<evidence type="ECO:0000256" key="3">
    <source>
        <dbReference type="ARBA" id="ARBA00022692"/>
    </source>
</evidence>
<evidence type="ECO:0000256" key="10">
    <source>
        <dbReference type="SAM" id="Phobius"/>
    </source>
</evidence>
<evidence type="ECO:0000259" key="11">
    <source>
        <dbReference type="SMART" id="SM00154"/>
    </source>
</evidence>
<dbReference type="InterPro" id="IPR035896">
    <property type="entry name" value="AN1-like_Znf"/>
</dbReference>
<keyword evidence="3 10" id="KW-0812">Transmembrane</keyword>
<comment type="similarity">
    <text evidence="2">Belongs to the peptidase S54 family.</text>
</comment>
<dbReference type="PANTHER" id="PTHR43731">
    <property type="entry name" value="RHOMBOID PROTEASE"/>
    <property type="match status" value="1"/>
</dbReference>
<dbReference type="InterPro" id="IPR000058">
    <property type="entry name" value="Znf_AN1"/>
</dbReference>
<feature type="transmembrane region" description="Helical" evidence="10">
    <location>
        <begin position="263"/>
        <end position="283"/>
    </location>
</feature>
<evidence type="ECO:0000256" key="8">
    <source>
        <dbReference type="ARBA" id="ARBA00022989"/>
    </source>
</evidence>
<dbReference type="SUPFAM" id="SSF144091">
    <property type="entry name" value="Rhomboid-like"/>
    <property type="match status" value="1"/>
</dbReference>
<dbReference type="Proteomes" id="UP000294855">
    <property type="component" value="Unassembled WGS sequence"/>
</dbReference>
<comment type="caution">
    <text evidence="12">The sequence shown here is derived from an EMBL/GenBank/DDBJ whole genome shotgun (WGS) entry which is preliminary data.</text>
</comment>
<dbReference type="SUPFAM" id="SSF118310">
    <property type="entry name" value="AN1-like Zinc finger"/>
    <property type="match status" value="1"/>
</dbReference>
<dbReference type="AlphaFoldDB" id="A0A484F429"/>
<dbReference type="Pfam" id="PF09947">
    <property type="entry name" value="DUF2180"/>
    <property type="match status" value="1"/>
</dbReference>
<proteinExistence type="inferred from homology"/>
<feature type="transmembrane region" description="Helical" evidence="10">
    <location>
        <begin position="100"/>
        <end position="118"/>
    </location>
</feature>
<evidence type="ECO:0000256" key="1">
    <source>
        <dbReference type="ARBA" id="ARBA00004141"/>
    </source>
</evidence>
<keyword evidence="13" id="KW-1185">Reference proteome</keyword>
<keyword evidence="8 10" id="KW-1133">Transmembrane helix</keyword>
<dbReference type="RefSeq" id="WP_133517802.1">
    <property type="nucleotide sequence ID" value="NZ_JAHDUW010000001.1"/>
</dbReference>
<keyword evidence="5" id="KW-0863">Zinc-finger</keyword>
<evidence type="ECO:0000313" key="12">
    <source>
        <dbReference type="EMBL" id="TDQ67796.1"/>
    </source>
</evidence>
<dbReference type="SMART" id="SM00154">
    <property type="entry name" value="ZnF_AN1"/>
    <property type="match status" value="1"/>
</dbReference>
<feature type="transmembrane region" description="Helical" evidence="10">
    <location>
        <begin position="233"/>
        <end position="257"/>
    </location>
</feature>
<gene>
    <name evidence="12" type="ORF">C7391_1349</name>
</gene>
<feature type="domain" description="AN1-type" evidence="11">
    <location>
        <begin position="4"/>
        <end position="41"/>
    </location>
</feature>
<keyword evidence="7" id="KW-0862">Zinc</keyword>
<feature type="transmembrane region" description="Helical" evidence="10">
    <location>
        <begin position="207"/>
        <end position="226"/>
    </location>
</feature>
<evidence type="ECO:0000256" key="6">
    <source>
        <dbReference type="ARBA" id="ARBA00022801"/>
    </source>
</evidence>
<dbReference type="Gene3D" id="4.10.1110.10">
    <property type="entry name" value="AN1-like Zinc finger"/>
    <property type="match status" value="1"/>
</dbReference>
<dbReference type="InterPro" id="IPR050925">
    <property type="entry name" value="Rhomboid_protease_S54"/>
</dbReference>
<organism evidence="12 13">
    <name type="scientific">Methanimicrococcus blatticola</name>
    <dbReference type="NCBI Taxonomy" id="91560"/>
    <lineage>
        <taxon>Archaea</taxon>
        <taxon>Methanobacteriati</taxon>
        <taxon>Methanobacteriota</taxon>
        <taxon>Stenosarchaea group</taxon>
        <taxon>Methanomicrobia</taxon>
        <taxon>Methanosarcinales</taxon>
        <taxon>Methanosarcinaceae</taxon>
        <taxon>Methanimicrococcus</taxon>
    </lineage>
</organism>
<keyword evidence="9 10" id="KW-0472">Membrane</keyword>
<comment type="subcellular location">
    <subcellularLocation>
        <location evidence="1">Membrane</location>
        <topology evidence="1">Multi-pass membrane protein</topology>
    </subcellularLocation>
</comment>
<evidence type="ECO:0000256" key="7">
    <source>
        <dbReference type="ARBA" id="ARBA00022833"/>
    </source>
</evidence>
<feature type="transmembrane region" description="Helical" evidence="10">
    <location>
        <begin position="157"/>
        <end position="174"/>
    </location>
</feature>
<keyword evidence="4" id="KW-0479">Metal-binding</keyword>
<dbReference type="InterPro" id="IPR017211">
    <property type="entry name" value="UCP037465_Znf"/>
</dbReference>
<evidence type="ECO:0000256" key="2">
    <source>
        <dbReference type="ARBA" id="ARBA00009045"/>
    </source>
</evidence>
<keyword evidence="6" id="KW-0378">Hydrolase</keyword>
<dbReference type="PANTHER" id="PTHR43731:SF14">
    <property type="entry name" value="PRESENILIN-ASSOCIATED RHOMBOID-LIKE PROTEIN, MITOCHONDRIAL"/>
    <property type="match status" value="1"/>
</dbReference>
<accession>A0A484F429</accession>
<evidence type="ECO:0000256" key="9">
    <source>
        <dbReference type="ARBA" id="ARBA00023136"/>
    </source>
</evidence>
<dbReference type="Pfam" id="PF01694">
    <property type="entry name" value="Rhomboid"/>
    <property type="match status" value="1"/>
</dbReference>
<protein>
    <recommendedName>
        <fullName evidence="11">AN1-type domain-containing protein</fullName>
    </recommendedName>
</protein>
<dbReference type="EMBL" id="SNYS01000010">
    <property type="protein sequence ID" value="TDQ67796.1"/>
    <property type="molecule type" value="Genomic_DNA"/>
</dbReference>
<dbReference type="InterPro" id="IPR022764">
    <property type="entry name" value="Peptidase_S54_rhomboid_dom"/>
</dbReference>
<feature type="transmembrane region" description="Helical" evidence="10">
    <location>
        <begin position="183"/>
        <end position="201"/>
    </location>
</feature>
<evidence type="ECO:0000313" key="13">
    <source>
        <dbReference type="Proteomes" id="UP000294855"/>
    </source>
</evidence>
<dbReference type="GO" id="GO:0008270">
    <property type="term" value="F:zinc ion binding"/>
    <property type="evidence" value="ECO:0007669"/>
    <property type="project" value="UniProtKB-KW"/>
</dbReference>